<evidence type="ECO:0000313" key="1">
    <source>
        <dbReference type="EMBL" id="CAH2004453.1"/>
    </source>
</evidence>
<gene>
    <name evidence="1" type="ORF">ACAOBT_LOCUS28013</name>
</gene>
<proteinExistence type="predicted"/>
<keyword evidence="2" id="KW-1185">Reference proteome</keyword>
<accession>A0A9P0M114</accession>
<reference evidence="1" key="1">
    <citation type="submission" date="2022-03" db="EMBL/GenBank/DDBJ databases">
        <authorList>
            <person name="Sayadi A."/>
        </authorList>
    </citation>
    <scope>NUCLEOTIDE SEQUENCE</scope>
</reference>
<protein>
    <submittedName>
        <fullName evidence="1">Uncharacterized protein</fullName>
    </submittedName>
</protein>
<dbReference type="EMBL" id="CAKOFQ010007591">
    <property type="protein sequence ID" value="CAH2004453.1"/>
    <property type="molecule type" value="Genomic_DNA"/>
</dbReference>
<name>A0A9P0M114_ACAOB</name>
<dbReference type="AlphaFoldDB" id="A0A9P0M114"/>
<evidence type="ECO:0000313" key="2">
    <source>
        <dbReference type="Proteomes" id="UP001152888"/>
    </source>
</evidence>
<sequence length="80" mass="9519">MSSITPHTSSLRAFNCLWLAQIKVFLREIRINLVVLQRPIIEFTALCMVRWLEFLRQLNLVRMQARIFCQNWLQNGSDKV</sequence>
<comment type="caution">
    <text evidence="1">The sequence shown here is derived from an EMBL/GenBank/DDBJ whole genome shotgun (WGS) entry which is preliminary data.</text>
</comment>
<organism evidence="1 2">
    <name type="scientific">Acanthoscelides obtectus</name>
    <name type="common">Bean weevil</name>
    <name type="synonym">Bruchus obtectus</name>
    <dbReference type="NCBI Taxonomy" id="200917"/>
    <lineage>
        <taxon>Eukaryota</taxon>
        <taxon>Metazoa</taxon>
        <taxon>Ecdysozoa</taxon>
        <taxon>Arthropoda</taxon>
        <taxon>Hexapoda</taxon>
        <taxon>Insecta</taxon>
        <taxon>Pterygota</taxon>
        <taxon>Neoptera</taxon>
        <taxon>Endopterygota</taxon>
        <taxon>Coleoptera</taxon>
        <taxon>Polyphaga</taxon>
        <taxon>Cucujiformia</taxon>
        <taxon>Chrysomeloidea</taxon>
        <taxon>Chrysomelidae</taxon>
        <taxon>Bruchinae</taxon>
        <taxon>Bruchini</taxon>
        <taxon>Acanthoscelides</taxon>
    </lineage>
</organism>
<dbReference type="Proteomes" id="UP001152888">
    <property type="component" value="Unassembled WGS sequence"/>
</dbReference>
<dbReference type="OrthoDB" id="10070965at2759"/>